<accession>A0A4R6U3J3</accession>
<keyword evidence="4 6" id="KW-1133">Transmembrane helix</keyword>
<feature type="transmembrane region" description="Helical" evidence="6">
    <location>
        <begin position="191"/>
        <end position="215"/>
    </location>
</feature>
<evidence type="ECO:0000256" key="2">
    <source>
        <dbReference type="ARBA" id="ARBA00022475"/>
    </source>
</evidence>
<comment type="subcellular location">
    <subcellularLocation>
        <location evidence="1">Cell membrane</location>
        <topology evidence="1">Multi-pass membrane protein</topology>
    </subcellularLocation>
</comment>
<feature type="transmembrane region" description="Helical" evidence="6">
    <location>
        <begin position="429"/>
        <end position="449"/>
    </location>
</feature>
<proteinExistence type="predicted"/>
<feature type="transmembrane region" description="Helical" evidence="6">
    <location>
        <begin position="465"/>
        <end position="484"/>
    </location>
</feature>
<feature type="transmembrane region" description="Helical" evidence="6">
    <location>
        <begin position="373"/>
        <end position="395"/>
    </location>
</feature>
<feature type="transmembrane region" description="Helical" evidence="6">
    <location>
        <begin position="244"/>
        <end position="264"/>
    </location>
</feature>
<keyword evidence="2" id="KW-1003">Cell membrane</keyword>
<evidence type="ECO:0000313" key="7">
    <source>
        <dbReference type="EMBL" id="TDQ39059.1"/>
    </source>
</evidence>
<feature type="transmembrane region" description="Helical" evidence="6">
    <location>
        <begin position="12"/>
        <end position="35"/>
    </location>
</feature>
<evidence type="ECO:0000256" key="3">
    <source>
        <dbReference type="ARBA" id="ARBA00022692"/>
    </source>
</evidence>
<feature type="transmembrane region" description="Helical" evidence="6">
    <location>
        <begin position="402"/>
        <end position="423"/>
    </location>
</feature>
<dbReference type="PIRSF" id="PIRSF038958">
    <property type="entry name" value="PG_synth_SpoVB"/>
    <property type="match status" value="1"/>
</dbReference>
<feature type="transmembrane region" description="Helical" evidence="6">
    <location>
        <begin position="91"/>
        <end position="114"/>
    </location>
</feature>
<feature type="transmembrane region" description="Helical" evidence="6">
    <location>
        <begin position="126"/>
        <end position="146"/>
    </location>
</feature>
<gene>
    <name evidence="7" type="ORF">EV213_1085</name>
</gene>
<reference evidence="7 8" key="1">
    <citation type="submission" date="2019-03" db="EMBL/GenBank/DDBJ databases">
        <title>Genomic Encyclopedia of Type Strains, Phase IV (KMG-IV): sequencing the most valuable type-strain genomes for metagenomic binning, comparative biology and taxonomic classification.</title>
        <authorList>
            <person name="Goeker M."/>
        </authorList>
    </citation>
    <scope>NUCLEOTIDE SEQUENCE [LARGE SCALE GENOMIC DNA]</scope>
    <source>
        <strain evidence="7 8">DSM 28697</strain>
    </source>
</reference>
<dbReference type="OrthoDB" id="9775950at2"/>
<dbReference type="EMBL" id="SNYJ01000008">
    <property type="protein sequence ID" value="TDQ39059.1"/>
    <property type="molecule type" value="Genomic_DNA"/>
</dbReference>
<feature type="transmembrane region" description="Helical" evidence="6">
    <location>
        <begin position="47"/>
        <end position="70"/>
    </location>
</feature>
<dbReference type="Pfam" id="PF01943">
    <property type="entry name" value="Polysacc_synt"/>
    <property type="match status" value="1"/>
</dbReference>
<dbReference type="InterPro" id="IPR024923">
    <property type="entry name" value="PG_synth_SpoVB"/>
</dbReference>
<organism evidence="7 8">
    <name type="scientific">Aureibacillus halotolerans</name>
    <dbReference type="NCBI Taxonomy" id="1508390"/>
    <lineage>
        <taxon>Bacteria</taxon>
        <taxon>Bacillati</taxon>
        <taxon>Bacillota</taxon>
        <taxon>Bacilli</taxon>
        <taxon>Bacillales</taxon>
        <taxon>Bacillaceae</taxon>
        <taxon>Aureibacillus</taxon>
    </lineage>
</organism>
<feature type="transmembrane region" description="Helical" evidence="6">
    <location>
        <begin position="333"/>
        <end position="353"/>
    </location>
</feature>
<protein>
    <submittedName>
        <fullName evidence="7">O-antigen/teichoic acid export membrane protein</fullName>
    </submittedName>
</protein>
<evidence type="ECO:0000256" key="5">
    <source>
        <dbReference type="ARBA" id="ARBA00023136"/>
    </source>
</evidence>
<evidence type="ECO:0000313" key="8">
    <source>
        <dbReference type="Proteomes" id="UP000295632"/>
    </source>
</evidence>
<dbReference type="PANTHER" id="PTHR30250:SF21">
    <property type="entry name" value="LIPID II FLIPPASE MURJ"/>
    <property type="match status" value="1"/>
</dbReference>
<dbReference type="CDD" id="cd13124">
    <property type="entry name" value="MATE_SpoVB_like"/>
    <property type="match status" value="1"/>
</dbReference>
<evidence type="ECO:0000256" key="6">
    <source>
        <dbReference type="SAM" id="Phobius"/>
    </source>
</evidence>
<feature type="transmembrane region" description="Helical" evidence="6">
    <location>
        <begin position="167"/>
        <end position="185"/>
    </location>
</feature>
<name>A0A4R6U3J3_9BACI</name>
<dbReference type="GO" id="GO:0005886">
    <property type="term" value="C:plasma membrane"/>
    <property type="evidence" value="ECO:0007669"/>
    <property type="project" value="UniProtKB-SubCell"/>
</dbReference>
<keyword evidence="3 6" id="KW-0812">Transmembrane</keyword>
<dbReference type="InterPro" id="IPR002797">
    <property type="entry name" value="Polysacc_synth"/>
</dbReference>
<dbReference type="PANTHER" id="PTHR30250">
    <property type="entry name" value="PST FAMILY PREDICTED COLANIC ACID TRANSPORTER"/>
    <property type="match status" value="1"/>
</dbReference>
<keyword evidence="5 6" id="KW-0472">Membrane</keyword>
<keyword evidence="8" id="KW-1185">Reference proteome</keyword>
<sequence>MAVSRLLRGTFLLTSATFISKFLGMILVFPLNALLGEQGGALYSYAYIPYSIMLSIATMGVPLAVSKFISKYNTIGDYQTGRRLFRSGLKVMGLTGVISFLFLFIIAPWIAPFVVNEGSVHATSDVVNVIRLVSTALIIVPAMSLMRGFFQGHQSMGPSAVSTVIEQIIRVAFIVIGCSIALYWFQSDMQTAVGIATLAAFVGALGGLVTLVYFWKKRKDGLNEMLTQSKPHPKKPLDEVYRELLRYAIPFVFVGLAVPLFQLVDMFTFNTALAVSGFSGDTSGAFSAYTLYGHKLIMIPVSLATGFALTLIPTVTSAYVAKRTTDVHKYITQALQIIIFLIMPAALGLSILAKPAYAAFFGISDQFSVYASILGWYAPAALLFALFTITTSILQGVNRQRVAMLSLTIGFIVKCLLTYPLILVLQADGAPVATMLGFGFAVLFNFYAIHRTTGYPFKRLKRRSLLVFLMCLFMCLCVGIWSATLQVWLPIENNRWNAVVVLGTGVLIGALIYGLVALRTGYAEKVFGPGLMKKLRLRA</sequence>
<evidence type="ECO:0000256" key="1">
    <source>
        <dbReference type="ARBA" id="ARBA00004651"/>
    </source>
</evidence>
<dbReference type="AlphaFoldDB" id="A0A4R6U3J3"/>
<comment type="caution">
    <text evidence="7">The sequence shown here is derived from an EMBL/GenBank/DDBJ whole genome shotgun (WGS) entry which is preliminary data.</text>
</comment>
<feature type="transmembrane region" description="Helical" evidence="6">
    <location>
        <begin position="496"/>
        <end position="518"/>
    </location>
</feature>
<feature type="transmembrane region" description="Helical" evidence="6">
    <location>
        <begin position="297"/>
        <end position="321"/>
    </location>
</feature>
<evidence type="ECO:0000256" key="4">
    <source>
        <dbReference type="ARBA" id="ARBA00022989"/>
    </source>
</evidence>
<dbReference type="InterPro" id="IPR050833">
    <property type="entry name" value="Poly_Biosynth_Transport"/>
</dbReference>
<dbReference type="RefSeq" id="WP_133580506.1">
    <property type="nucleotide sequence ID" value="NZ_SNYJ01000008.1"/>
</dbReference>
<dbReference type="Proteomes" id="UP000295632">
    <property type="component" value="Unassembled WGS sequence"/>
</dbReference>